<dbReference type="AlphaFoldDB" id="A0A9D4RLL6"/>
<dbReference type="Proteomes" id="UP000828390">
    <property type="component" value="Unassembled WGS sequence"/>
</dbReference>
<name>A0A9D4RLL6_DREPO</name>
<comment type="caution">
    <text evidence="1">The sequence shown here is derived from an EMBL/GenBank/DDBJ whole genome shotgun (WGS) entry which is preliminary data.</text>
</comment>
<sequence>MRSFNLSFVLIQAFYEEDAPVKGSDLYTCASPVRVEELQYRYNYNISWSNLLNSLFNKTQFSHNYTICFTSLSTSVSDVISSFPFVTFKRYIILYVLLESDLYYLLPKEIQTWIYMKHMQRALFDADVSHNEYACAIHISRHLSFHYLFSSEIPAEFSNALGQTFKELASSVEAIIQDLYWMPHKQKQHLLTVLNGLYLQPEWVVNGVIMRLGQLGNVSDDYWRNMLLMTGYSSRMYLVGNPHNRLSTQGSNIFSFNDKVLGMLCDIYCKIRRYAICKSVLLNVCLNDVLQYYSVRCKTSV</sequence>
<reference evidence="1" key="2">
    <citation type="submission" date="2020-11" db="EMBL/GenBank/DDBJ databases">
        <authorList>
            <person name="McCartney M.A."/>
            <person name="Auch B."/>
            <person name="Kono T."/>
            <person name="Mallez S."/>
            <person name="Becker A."/>
            <person name="Gohl D.M."/>
            <person name="Silverstein K.A.T."/>
            <person name="Koren S."/>
            <person name="Bechman K.B."/>
            <person name="Herman A."/>
            <person name="Abrahante J.E."/>
            <person name="Garbe J."/>
        </authorList>
    </citation>
    <scope>NUCLEOTIDE SEQUENCE</scope>
    <source>
        <strain evidence="1">Duluth1</strain>
        <tissue evidence="1">Whole animal</tissue>
    </source>
</reference>
<reference evidence="1" key="1">
    <citation type="journal article" date="2019" name="bioRxiv">
        <title>The Genome of the Zebra Mussel, Dreissena polymorpha: A Resource for Invasive Species Research.</title>
        <authorList>
            <person name="McCartney M.A."/>
            <person name="Auch B."/>
            <person name="Kono T."/>
            <person name="Mallez S."/>
            <person name="Zhang Y."/>
            <person name="Obille A."/>
            <person name="Becker A."/>
            <person name="Abrahante J.E."/>
            <person name="Garbe J."/>
            <person name="Badalamenti J.P."/>
            <person name="Herman A."/>
            <person name="Mangelson H."/>
            <person name="Liachko I."/>
            <person name="Sullivan S."/>
            <person name="Sone E.D."/>
            <person name="Koren S."/>
            <person name="Silverstein K.A.T."/>
            <person name="Beckman K.B."/>
            <person name="Gohl D.M."/>
        </authorList>
    </citation>
    <scope>NUCLEOTIDE SEQUENCE</scope>
    <source>
        <strain evidence="1">Duluth1</strain>
        <tissue evidence="1">Whole animal</tissue>
    </source>
</reference>
<proteinExistence type="predicted"/>
<keyword evidence="2" id="KW-1185">Reference proteome</keyword>
<dbReference type="EMBL" id="JAIWYP010000002">
    <property type="protein sequence ID" value="KAH3872834.1"/>
    <property type="molecule type" value="Genomic_DNA"/>
</dbReference>
<accession>A0A9D4RLL6</accession>
<dbReference type="SUPFAM" id="SSF55486">
    <property type="entry name" value="Metalloproteases ('zincins'), catalytic domain"/>
    <property type="match status" value="1"/>
</dbReference>
<evidence type="ECO:0000313" key="1">
    <source>
        <dbReference type="EMBL" id="KAH3872834.1"/>
    </source>
</evidence>
<gene>
    <name evidence="1" type="ORF">DPMN_036057</name>
</gene>
<evidence type="ECO:0000313" key="2">
    <source>
        <dbReference type="Proteomes" id="UP000828390"/>
    </source>
</evidence>
<organism evidence="1 2">
    <name type="scientific">Dreissena polymorpha</name>
    <name type="common">Zebra mussel</name>
    <name type="synonym">Mytilus polymorpha</name>
    <dbReference type="NCBI Taxonomy" id="45954"/>
    <lineage>
        <taxon>Eukaryota</taxon>
        <taxon>Metazoa</taxon>
        <taxon>Spiralia</taxon>
        <taxon>Lophotrochozoa</taxon>
        <taxon>Mollusca</taxon>
        <taxon>Bivalvia</taxon>
        <taxon>Autobranchia</taxon>
        <taxon>Heteroconchia</taxon>
        <taxon>Euheterodonta</taxon>
        <taxon>Imparidentia</taxon>
        <taxon>Neoheterodontei</taxon>
        <taxon>Myida</taxon>
        <taxon>Dreissenoidea</taxon>
        <taxon>Dreissenidae</taxon>
        <taxon>Dreissena</taxon>
    </lineage>
</organism>
<protein>
    <submittedName>
        <fullName evidence="1">Uncharacterized protein</fullName>
    </submittedName>
</protein>